<dbReference type="Proteomes" id="UP001163603">
    <property type="component" value="Chromosome 10"/>
</dbReference>
<proteinExistence type="predicted"/>
<name>A0ACC0XRT5_9ROSI</name>
<evidence type="ECO:0000313" key="1">
    <source>
        <dbReference type="EMBL" id="KAJ0024034.1"/>
    </source>
</evidence>
<comment type="caution">
    <text evidence="1">The sequence shown here is derived from an EMBL/GenBank/DDBJ whole genome shotgun (WGS) entry which is preliminary data.</text>
</comment>
<accession>A0ACC0XRT5</accession>
<dbReference type="EMBL" id="CM047745">
    <property type="protein sequence ID" value="KAJ0024034.1"/>
    <property type="molecule type" value="Genomic_DNA"/>
</dbReference>
<gene>
    <name evidence="1" type="ORF">Pint_07328</name>
</gene>
<evidence type="ECO:0000313" key="2">
    <source>
        <dbReference type="Proteomes" id="UP001163603"/>
    </source>
</evidence>
<sequence length="39" mass="4738">MKPLMEVKVELKMEQIKRWKWNQMPTHIAIYELVAYSSS</sequence>
<keyword evidence="2" id="KW-1185">Reference proteome</keyword>
<protein>
    <submittedName>
        <fullName evidence="1">Uncharacterized protein</fullName>
    </submittedName>
</protein>
<organism evidence="1 2">
    <name type="scientific">Pistacia integerrima</name>
    <dbReference type="NCBI Taxonomy" id="434235"/>
    <lineage>
        <taxon>Eukaryota</taxon>
        <taxon>Viridiplantae</taxon>
        <taxon>Streptophyta</taxon>
        <taxon>Embryophyta</taxon>
        <taxon>Tracheophyta</taxon>
        <taxon>Spermatophyta</taxon>
        <taxon>Magnoliopsida</taxon>
        <taxon>eudicotyledons</taxon>
        <taxon>Gunneridae</taxon>
        <taxon>Pentapetalae</taxon>
        <taxon>rosids</taxon>
        <taxon>malvids</taxon>
        <taxon>Sapindales</taxon>
        <taxon>Anacardiaceae</taxon>
        <taxon>Pistacia</taxon>
    </lineage>
</organism>
<reference evidence="2" key="1">
    <citation type="journal article" date="2023" name="G3 (Bethesda)">
        <title>Genome assembly and association tests identify interacting loci associated with vigor, precocity, and sex in interspecific pistachio rootstocks.</title>
        <authorList>
            <person name="Palmer W."/>
            <person name="Jacygrad E."/>
            <person name="Sagayaradj S."/>
            <person name="Cavanaugh K."/>
            <person name="Han R."/>
            <person name="Bertier L."/>
            <person name="Beede B."/>
            <person name="Kafkas S."/>
            <person name="Golino D."/>
            <person name="Preece J."/>
            <person name="Michelmore R."/>
        </authorList>
    </citation>
    <scope>NUCLEOTIDE SEQUENCE [LARGE SCALE GENOMIC DNA]</scope>
</reference>